<keyword evidence="3" id="KW-0378">Hydrolase</keyword>
<dbReference type="Pfam" id="PF24827">
    <property type="entry name" value="AstE_AspA_cat"/>
    <property type="match status" value="1"/>
</dbReference>
<evidence type="ECO:0000256" key="4">
    <source>
        <dbReference type="ARBA" id="ARBA00022833"/>
    </source>
</evidence>
<proteinExistence type="predicted"/>
<dbReference type="InterPro" id="IPR043795">
    <property type="entry name" value="N-alpha-Ac-DABA-like"/>
</dbReference>
<dbReference type="GO" id="GO:0046872">
    <property type="term" value="F:metal ion binding"/>
    <property type="evidence" value="ECO:0007669"/>
    <property type="project" value="UniProtKB-KW"/>
</dbReference>
<dbReference type="InterPro" id="IPR053138">
    <property type="entry name" value="N-alpha-Ac-DABA_deacetylase"/>
</dbReference>
<dbReference type="PANTHER" id="PTHR37326">
    <property type="entry name" value="BLL3975 PROTEIN"/>
    <property type="match status" value="1"/>
</dbReference>
<evidence type="ECO:0000256" key="1">
    <source>
        <dbReference type="ARBA" id="ARBA00001947"/>
    </source>
</evidence>
<dbReference type="CDD" id="cd06252">
    <property type="entry name" value="M14_ASTE_ASPA-like"/>
    <property type="match status" value="1"/>
</dbReference>
<feature type="domain" description="Succinylglutamate desuccinylase/Aspartoacylase catalytic" evidence="5">
    <location>
        <begin position="54"/>
        <end position="239"/>
    </location>
</feature>
<keyword evidence="7" id="KW-1185">Reference proteome</keyword>
<keyword evidence="4" id="KW-0862">Zinc</keyword>
<dbReference type="Proteomes" id="UP000031838">
    <property type="component" value="Chromosome 2"/>
</dbReference>
<dbReference type="AlphaFoldDB" id="A0A0B6RWZ2"/>
<dbReference type="InterPro" id="IPR055438">
    <property type="entry name" value="AstE_AspA_cat"/>
</dbReference>
<comment type="cofactor">
    <cofactor evidence="1">
        <name>Zn(2+)</name>
        <dbReference type="ChEBI" id="CHEBI:29105"/>
    </cofactor>
</comment>
<dbReference type="RefSeq" id="WP_042628218.1">
    <property type="nucleotide sequence ID" value="NZ_BSTO01000021.1"/>
</dbReference>
<sequence>MTDVSPRLPNPIRCEIDLDADGKQAGYLRLPHSVHRSAYGWLPVPIASIRNGEGPVVLVMSGNHGDEYEGQVLTSRLMRELTPEAVRGQVIVLPMANFPAAEAGLRTSPLDDGNLNRTFPGDPAGTPTQMIADYIEHTLLARADYLVDMHSGGSSLIYDGGNLIALDPRDADEEVRVKALLGAFGMPRAFLHAPNPTYASAAARRQGAISILTELGGAGMTDAKLLRHGWQGLLHFLGFIGVVRGPLVPDGPPAVTRFMRASGPQHFVFAYEHGIYEPLVELGEIVQAGQPAARIHFPETPLREPVVHRFDASGEVVCRRVPAQTRRGDCLFQLAEPHDTL</sequence>
<name>A0A0B6RWZ2_BURPL</name>
<reference evidence="7" key="1">
    <citation type="submission" date="2011-03" db="EMBL/GenBank/DDBJ databases">
        <authorList>
            <person name="Voget S."/>
            <person name="Streit W.R."/>
            <person name="Jaeger K.E."/>
            <person name="Daniel R."/>
        </authorList>
    </citation>
    <scope>NUCLEOTIDE SEQUENCE [LARGE SCALE GENOMIC DNA]</scope>
    <source>
        <strain evidence="7">PG1</strain>
    </source>
</reference>
<dbReference type="Gene3D" id="3.40.630.10">
    <property type="entry name" value="Zn peptidases"/>
    <property type="match status" value="1"/>
</dbReference>
<evidence type="ECO:0000313" key="6">
    <source>
        <dbReference type="EMBL" id="AJK49847.1"/>
    </source>
</evidence>
<protein>
    <submittedName>
        <fullName evidence="6">Succinylglutamate desuccinylase/aspartoacylase family protein</fullName>
    </submittedName>
</protein>
<dbReference type="EMBL" id="CP002581">
    <property type="protein sequence ID" value="AJK49847.1"/>
    <property type="molecule type" value="Genomic_DNA"/>
</dbReference>
<accession>A0A0B6RWZ2</accession>
<gene>
    <name evidence="6" type="ORF">BGL_2c17810</name>
</gene>
<evidence type="ECO:0000256" key="2">
    <source>
        <dbReference type="ARBA" id="ARBA00022723"/>
    </source>
</evidence>
<dbReference type="PIRSF" id="PIRSF039012">
    <property type="entry name" value="ASP"/>
    <property type="match status" value="1"/>
</dbReference>
<dbReference type="SUPFAM" id="SSF53187">
    <property type="entry name" value="Zn-dependent exopeptidases"/>
    <property type="match status" value="1"/>
</dbReference>
<organism evidence="6 7">
    <name type="scientific">Burkholderia plantarii</name>
    <dbReference type="NCBI Taxonomy" id="41899"/>
    <lineage>
        <taxon>Bacteria</taxon>
        <taxon>Pseudomonadati</taxon>
        <taxon>Pseudomonadota</taxon>
        <taxon>Betaproteobacteria</taxon>
        <taxon>Burkholderiales</taxon>
        <taxon>Burkholderiaceae</taxon>
        <taxon>Burkholderia</taxon>
    </lineage>
</organism>
<dbReference type="HOGENOM" id="CLU_035605_1_0_4"/>
<evidence type="ECO:0000256" key="3">
    <source>
        <dbReference type="ARBA" id="ARBA00022801"/>
    </source>
</evidence>
<evidence type="ECO:0000259" key="5">
    <source>
        <dbReference type="Pfam" id="PF24827"/>
    </source>
</evidence>
<dbReference type="GO" id="GO:0016788">
    <property type="term" value="F:hydrolase activity, acting on ester bonds"/>
    <property type="evidence" value="ECO:0007669"/>
    <property type="project" value="InterPro"/>
</dbReference>
<reference evidence="6 7" key="2">
    <citation type="journal article" date="2016" name="Appl. Microbiol. Biotechnol.">
        <title>Mutations improving production and secretion of extracellular lipase by Burkholderia glumae PG1.</title>
        <authorList>
            <person name="Knapp A."/>
            <person name="Voget S."/>
            <person name="Gao R."/>
            <person name="Zaburannyi N."/>
            <person name="Krysciak D."/>
            <person name="Breuer M."/>
            <person name="Hauer B."/>
            <person name="Streit W.R."/>
            <person name="Muller R."/>
            <person name="Daniel R."/>
            <person name="Jaeger K.E."/>
        </authorList>
    </citation>
    <scope>NUCLEOTIDE SEQUENCE [LARGE SCALE GENOMIC DNA]</scope>
    <source>
        <strain evidence="6 7">PG1</strain>
    </source>
</reference>
<dbReference type="PANTHER" id="PTHR37326:SF1">
    <property type="entry name" value="BLL3975 PROTEIN"/>
    <property type="match status" value="1"/>
</dbReference>
<evidence type="ECO:0000313" key="7">
    <source>
        <dbReference type="Proteomes" id="UP000031838"/>
    </source>
</evidence>
<dbReference type="KEGG" id="bgp:BGL_2c17810"/>
<dbReference type="KEGG" id="bpla:bpln_2g18580"/>
<dbReference type="GO" id="GO:0016811">
    <property type="term" value="F:hydrolase activity, acting on carbon-nitrogen (but not peptide) bonds, in linear amides"/>
    <property type="evidence" value="ECO:0007669"/>
    <property type="project" value="InterPro"/>
</dbReference>
<keyword evidence="2" id="KW-0479">Metal-binding</keyword>